<accession>A0A937X912</accession>
<dbReference type="NCBIfam" id="TIGR00277">
    <property type="entry name" value="HDIG"/>
    <property type="match status" value="1"/>
</dbReference>
<proteinExistence type="inferred from homology"/>
<evidence type="ECO:0000256" key="4">
    <source>
        <dbReference type="ARBA" id="ARBA00022884"/>
    </source>
</evidence>
<evidence type="ECO:0000313" key="10">
    <source>
        <dbReference type="Proteomes" id="UP000748308"/>
    </source>
</evidence>
<gene>
    <name evidence="5 9" type="primary">rny</name>
    <name evidence="9" type="ORF">FJY75_07915</name>
</gene>
<dbReference type="CDD" id="cd00077">
    <property type="entry name" value="HDc"/>
    <property type="match status" value="1"/>
</dbReference>
<comment type="similarity">
    <text evidence="5">Belongs to the RNase Y family.</text>
</comment>
<keyword evidence="3 5" id="KW-0378">Hydrolase</keyword>
<dbReference type="PROSITE" id="PS51831">
    <property type="entry name" value="HD"/>
    <property type="match status" value="1"/>
</dbReference>
<dbReference type="EC" id="3.1.-.-" evidence="5 6"/>
<evidence type="ECO:0000256" key="7">
    <source>
        <dbReference type="SAM" id="MobiDB-lite"/>
    </source>
</evidence>
<feature type="transmembrane region" description="Helical" evidence="5">
    <location>
        <begin position="6"/>
        <end position="28"/>
    </location>
</feature>
<dbReference type="InterPro" id="IPR003607">
    <property type="entry name" value="HD/PDEase_dom"/>
</dbReference>
<dbReference type="Gene3D" id="3.30.1370.10">
    <property type="entry name" value="K Homology domain, type 1"/>
    <property type="match status" value="1"/>
</dbReference>
<feature type="region of interest" description="Disordered" evidence="7">
    <location>
        <begin position="87"/>
        <end position="129"/>
    </location>
</feature>
<evidence type="ECO:0000256" key="2">
    <source>
        <dbReference type="ARBA" id="ARBA00022759"/>
    </source>
</evidence>
<organism evidence="9 10">
    <name type="scientific">Eiseniibacteriota bacterium</name>
    <dbReference type="NCBI Taxonomy" id="2212470"/>
    <lineage>
        <taxon>Bacteria</taxon>
        <taxon>Candidatus Eiseniibacteriota</taxon>
    </lineage>
</organism>
<dbReference type="AlphaFoldDB" id="A0A937X912"/>
<dbReference type="Gene3D" id="1.10.3210.10">
    <property type="entry name" value="Hypothetical protein af1432"/>
    <property type="match status" value="1"/>
</dbReference>
<dbReference type="InterPro" id="IPR006674">
    <property type="entry name" value="HD_domain"/>
</dbReference>
<dbReference type="InterPro" id="IPR022711">
    <property type="entry name" value="RNase_Y_N"/>
</dbReference>
<dbReference type="EMBL" id="VGIY01000184">
    <property type="protein sequence ID" value="MBM3317765.1"/>
    <property type="molecule type" value="Genomic_DNA"/>
</dbReference>
<dbReference type="PROSITE" id="PS50084">
    <property type="entry name" value="KH_TYPE_1"/>
    <property type="match status" value="1"/>
</dbReference>
<dbReference type="InterPro" id="IPR006675">
    <property type="entry name" value="HDIG_dom"/>
</dbReference>
<keyword evidence="4 5" id="KW-0694">RNA-binding</keyword>
<comment type="function">
    <text evidence="5">Endoribonuclease that initiates mRNA decay.</text>
</comment>
<dbReference type="GO" id="GO:0004521">
    <property type="term" value="F:RNA endonuclease activity"/>
    <property type="evidence" value="ECO:0007669"/>
    <property type="project" value="UniProtKB-UniRule"/>
</dbReference>
<dbReference type="InterPro" id="IPR004087">
    <property type="entry name" value="KH_dom"/>
</dbReference>
<dbReference type="GO" id="GO:0016787">
    <property type="term" value="F:hydrolase activity"/>
    <property type="evidence" value="ECO:0007669"/>
    <property type="project" value="UniProtKB-KW"/>
</dbReference>
<keyword evidence="5" id="KW-1133">Transmembrane helix</keyword>
<keyword evidence="2 5" id="KW-0255">Endonuclease</keyword>
<dbReference type="Pfam" id="PF01966">
    <property type="entry name" value="HD"/>
    <property type="match status" value="1"/>
</dbReference>
<name>A0A937X912_UNCEI</name>
<dbReference type="Pfam" id="PF00013">
    <property type="entry name" value="KH_1"/>
    <property type="match status" value="1"/>
</dbReference>
<comment type="subcellular location">
    <subcellularLocation>
        <location evidence="5">Cell membrane</location>
        <topology evidence="5">Single-pass membrane protein</topology>
    </subcellularLocation>
</comment>
<dbReference type="InterPro" id="IPR017705">
    <property type="entry name" value="Ribonuclease_Y"/>
</dbReference>
<dbReference type="GO" id="GO:0006402">
    <property type="term" value="P:mRNA catabolic process"/>
    <property type="evidence" value="ECO:0007669"/>
    <property type="project" value="UniProtKB-UniRule"/>
</dbReference>
<dbReference type="SUPFAM" id="SSF109604">
    <property type="entry name" value="HD-domain/PDEase-like"/>
    <property type="match status" value="1"/>
</dbReference>
<evidence type="ECO:0000259" key="8">
    <source>
        <dbReference type="PROSITE" id="PS51831"/>
    </source>
</evidence>
<dbReference type="GO" id="GO:0005886">
    <property type="term" value="C:plasma membrane"/>
    <property type="evidence" value="ECO:0007669"/>
    <property type="project" value="UniProtKB-SubCell"/>
</dbReference>
<dbReference type="InterPro" id="IPR036612">
    <property type="entry name" value="KH_dom_type_1_sf"/>
</dbReference>
<comment type="caution">
    <text evidence="9">The sequence shown here is derived from an EMBL/GenBank/DDBJ whole genome shotgun (WGS) entry which is preliminary data.</text>
</comment>
<dbReference type="PANTHER" id="PTHR12826">
    <property type="entry name" value="RIBONUCLEASE Y"/>
    <property type="match status" value="1"/>
</dbReference>
<evidence type="ECO:0000256" key="6">
    <source>
        <dbReference type="NCBIfam" id="TIGR03319"/>
    </source>
</evidence>
<evidence type="ECO:0000256" key="1">
    <source>
        <dbReference type="ARBA" id="ARBA00022722"/>
    </source>
</evidence>
<keyword evidence="5" id="KW-0472">Membrane</keyword>
<dbReference type="NCBIfam" id="TIGR03319">
    <property type="entry name" value="RNase_Y"/>
    <property type="match status" value="1"/>
</dbReference>
<keyword evidence="5" id="KW-0812">Transmembrane</keyword>
<dbReference type="Proteomes" id="UP000748308">
    <property type="component" value="Unassembled WGS sequence"/>
</dbReference>
<dbReference type="SMART" id="SM00471">
    <property type="entry name" value="HDc"/>
    <property type="match status" value="1"/>
</dbReference>
<keyword evidence="1 5" id="KW-0540">Nuclease</keyword>
<dbReference type="PANTHER" id="PTHR12826:SF15">
    <property type="entry name" value="RIBONUCLEASE Y"/>
    <property type="match status" value="1"/>
</dbReference>
<evidence type="ECO:0000256" key="5">
    <source>
        <dbReference type="HAMAP-Rule" id="MF_00335"/>
    </source>
</evidence>
<feature type="domain" description="HD" evidence="8">
    <location>
        <begin position="339"/>
        <end position="432"/>
    </location>
</feature>
<dbReference type="Pfam" id="PF12072">
    <property type="entry name" value="RNase_Y_N"/>
    <property type="match status" value="1"/>
</dbReference>
<dbReference type="HAMAP" id="MF_00335">
    <property type="entry name" value="RNase_Y"/>
    <property type="match status" value="1"/>
</dbReference>
<reference evidence="9" key="1">
    <citation type="submission" date="2019-03" db="EMBL/GenBank/DDBJ databases">
        <title>Lake Tanganyika Metagenome-Assembled Genomes (MAGs).</title>
        <authorList>
            <person name="Tran P."/>
        </authorList>
    </citation>
    <scope>NUCLEOTIDE SEQUENCE</scope>
    <source>
        <strain evidence="9">M_DeepCast_400m_m2_100</strain>
    </source>
</reference>
<dbReference type="GO" id="GO:0003723">
    <property type="term" value="F:RNA binding"/>
    <property type="evidence" value="ECO:0007669"/>
    <property type="project" value="UniProtKB-UniRule"/>
</dbReference>
<protein>
    <recommendedName>
        <fullName evidence="5 6">Ribonuclease Y</fullName>
        <shortName evidence="5">RNase Y</shortName>
        <ecNumber evidence="5 6">3.1.-.-</ecNumber>
    </recommendedName>
</protein>
<dbReference type="SMART" id="SM00322">
    <property type="entry name" value="KH"/>
    <property type="match status" value="1"/>
</dbReference>
<keyword evidence="5" id="KW-1003">Cell membrane</keyword>
<dbReference type="InterPro" id="IPR004088">
    <property type="entry name" value="KH_dom_type_1"/>
</dbReference>
<dbReference type="CDD" id="cd22431">
    <property type="entry name" value="KH-I_RNaseY"/>
    <property type="match status" value="1"/>
</dbReference>
<sequence length="523" mass="58297">MNGLTWILVSAGGLLLGLVGFWAGVTLYRRMGRARLNDAEALAAKLLDETRKEAELIKKTAAIEAREEWMRAKAKFDEEMWTARQELERKEQGLGDREAQVRRRDEQIESREREARQGEKETEQKRERLARREAELEQLITSQNARLEQISGLTAEAAREQLLRNLEEEARGEGALLARRIRDEAQRNAERDARRIVTIAIQRLAAEQSVESTVTVVPLPNEEMKGRIIGREGRNIRAFETATGVDVIIDDTPEAVLLSGYDPVRREIARLALETLVRDGRIHPGRIEEVVEKAGQAVERELRETGEHTALDLGVHGLNDELIRHLGALRHRTSFGQNVLKHSTEVAHLAGMMAAELGLDQTLARRGGLLHDIGKAVDHNVEGPHAAIGMEIARRCGESELICAAIGGHHGEMEIDSAYGSLVQAADAISGARPGARRETLEAYVKRLERLETLAESFAGVEKCFAIQAGREIRIMVQQKTVSDEDAVQLAGGIAKRIEKELQYPGQIKVVVIRETRAVEYAR</sequence>
<evidence type="ECO:0000256" key="3">
    <source>
        <dbReference type="ARBA" id="ARBA00022801"/>
    </source>
</evidence>
<evidence type="ECO:0000313" key="9">
    <source>
        <dbReference type="EMBL" id="MBM3317765.1"/>
    </source>
</evidence>
<dbReference type="SUPFAM" id="SSF54791">
    <property type="entry name" value="Eukaryotic type KH-domain (KH-domain type I)"/>
    <property type="match status" value="1"/>
</dbReference>